<dbReference type="Proteomes" id="UP001595778">
    <property type="component" value="Unassembled WGS sequence"/>
</dbReference>
<feature type="transmembrane region" description="Helical" evidence="1">
    <location>
        <begin position="146"/>
        <end position="169"/>
    </location>
</feature>
<evidence type="ECO:0000313" key="3">
    <source>
        <dbReference type="Proteomes" id="UP001595778"/>
    </source>
</evidence>
<keyword evidence="3" id="KW-1185">Reference proteome</keyword>
<protein>
    <recommendedName>
        <fullName evidence="4">DUF2938 domain-containing protein</fullName>
    </recommendedName>
</protein>
<keyword evidence="1" id="KW-0812">Transmembrane</keyword>
<dbReference type="RefSeq" id="WP_376979568.1">
    <property type="nucleotide sequence ID" value="NZ_JBHSDQ010000012.1"/>
</dbReference>
<reference evidence="3" key="1">
    <citation type="journal article" date="2019" name="Int. J. Syst. Evol. Microbiol.">
        <title>The Global Catalogue of Microorganisms (GCM) 10K type strain sequencing project: providing services to taxonomists for standard genome sequencing and annotation.</title>
        <authorList>
            <consortium name="The Broad Institute Genomics Platform"/>
            <consortium name="The Broad Institute Genome Sequencing Center for Infectious Disease"/>
            <person name="Wu L."/>
            <person name="Ma J."/>
        </authorList>
    </citation>
    <scope>NUCLEOTIDE SEQUENCE [LARGE SCALE GENOMIC DNA]</scope>
    <source>
        <strain evidence="3">PJ61</strain>
    </source>
</reference>
<comment type="caution">
    <text evidence="2">The sequence shown here is derived from an EMBL/GenBank/DDBJ whole genome shotgun (WGS) entry which is preliminary data.</text>
</comment>
<proteinExistence type="predicted"/>
<dbReference type="EMBL" id="JBHSDQ010000012">
    <property type="protein sequence ID" value="MFC4398208.1"/>
    <property type="molecule type" value="Genomic_DNA"/>
</dbReference>
<evidence type="ECO:0008006" key="4">
    <source>
        <dbReference type="Google" id="ProtNLM"/>
    </source>
</evidence>
<organism evidence="2 3">
    <name type="scientific">Arthrobacter sedimenti</name>
    <dbReference type="NCBI Taxonomy" id="2694931"/>
    <lineage>
        <taxon>Bacteria</taxon>
        <taxon>Bacillati</taxon>
        <taxon>Actinomycetota</taxon>
        <taxon>Actinomycetes</taxon>
        <taxon>Micrococcales</taxon>
        <taxon>Micrococcaceae</taxon>
        <taxon>Arthrobacter</taxon>
    </lineage>
</organism>
<evidence type="ECO:0000313" key="2">
    <source>
        <dbReference type="EMBL" id="MFC4398208.1"/>
    </source>
</evidence>
<gene>
    <name evidence="2" type="ORF">ACFO0G_19115</name>
</gene>
<evidence type="ECO:0000256" key="1">
    <source>
        <dbReference type="SAM" id="Phobius"/>
    </source>
</evidence>
<accession>A0ABV8WRU7</accession>
<sequence length="172" mass="18312">MEPWPYCRWIARHEMDWQGWGLFGLMATAVLTIIMIAAQMAGLTRLDLPLVLGTLVTPDPDRARVAGFFIHLAAGQVFALGYAGTFALLGRADWWTGALLGLLHVAVVLTVILPLLPGVHPRMASTRAGLSTTAVLEPPGLLGLNYGIQTPAVAIVAHVAYGAVLGLLLRAL</sequence>
<keyword evidence="1" id="KW-1133">Transmembrane helix</keyword>
<feature type="transmembrane region" description="Helical" evidence="1">
    <location>
        <begin position="63"/>
        <end position="82"/>
    </location>
</feature>
<feature type="transmembrane region" description="Helical" evidence="1">
    <location>
        <begin position="20"/>
        <end position="43"/>
    </location>
</feature>
<name>A0ABV8WRU7_9MICC</name>
<feature type="transmembrane region" description="Helical" evidence="1">
    <location>
        <begin position="94"/>
        <end position="116"/>
    </location>
</feature>
<keyword evidence="1" id="KW-0472">Membrane</keyword>